<protein>
    <recommendedName>
        <fullName evidence="1">UDP-N-acetyl-alpha-D-muramoyl-L-alanyl-L-glutamate epimerase</fullName>
        <ecNumber evidence="1">5.1.1.23</ecNumber>
    </recommendedName>
    <alternativeName>
        <fullName evidence="1">UDP-MurNAc-L-Ala-L-Glu epimerase</fullName>
    </alternativeName>
</protein>
<evidence type="ECO:0000259" key="3">
    <source>
        <dbReference type="Pfam" id="PF26299"/>
    </source>
</evidence>
<dbReference type="HAMAP" id="MF_02209">
    <property type="entry name" value="MurL"/>
    <property type="match status" value="1"/>
</dbReference>
<dbReference type="EMBL" id="JAHBAY010000015">
    <property type="protein sequence ID" value="MBT0773066.1"/>
    <property type="molecule type" value="Genomic_DNA"/>
</dbReference>
<keyword evidence="1" id="KW-0573">Peptidoglycan synthesis</keyword>
<keyword evidence="1" id="KW-0961">Cell wall biogenesis/degradation</keyword>
<evidence type="ECO:0000313" key="5">
    <source>
        <dbReference type="Proteomes" id="UP001197247"/>
    </source>
</evidence>
<dbReference type="Pfam" id="PF26299">
    <property type="entry name" value="MurL_N"/>
    <property type="match status" value="1"/>
</dbReference>
<evidence type="ECO:0000313" key="4">
    <source>
        <dbReference type="EMBL" id="MBT0773066.1"/>
    </source>
</evidence>
<gene>
    <name evidence="1" type="primary">murL</name>
    <name evidence="4" type="ORF">KIH74_29250</name>
</gene>
<proteinExistence type="inferred from homology"/>
<keyword evidence="5" id="KW-1185">Reference proteome</keyword>
<feature type="domain" description="MurL N-terminal" evidence="3">
    <location>
        <begin position="14"/>
        <end position="297"/>
    </location>
</feature>
<dbReference type="InterPro" id="IPR058740">
    <property type="entry name" value="MurL_N"/>
</dbReference>
<accession>A0ABS5TR11</accession>
<keyword evidence="1" id="KW-0131">Cell cycle</keyword>
<evidence type="ECO:0000256" key="1">
    <source>
        <dbReference type="HAMAP-Rule" id="MF_02209"/>
    </source>
</evidence>
<feature type="domain" description="MurL C-terminal" evidence="2">
    <location>
        <begin position="320"/>
        <end position="429"/>
    </location>
</feature>
<comment type="caution">
    <text evidence="4">The sequence shown here is derived from an EMBL/GenBank/DDBJ whole genome shotgun (WGS) entry which is preliminary data.</text>
</comment>
<dbReference type="EC" id="5.1.1.23" evidence="1"/>
<name>A0ABS5TR11_9ACTN</name>
<dbReference type="InterPro" id="IPR043689">
    <property type="entry name" value="MurL"/>
</dbReference>
<dbReference type="Proteomes" id="UP001197247">
    <property type="component" value="Unassembled WGS sequence"/>
</dbReference>
<organism evidence="4 5">
    <name type="scientific">Kineosporia corallincola</name>
    <dbReference type="NCBI Taxonomy" id="2835133"/>
    <lineage>
        <taxon>Bacteria</taxon>
        <taxon>Bacillati</taxon>
        <taxon>Actinomycetota</taxon>
        <taxon>Actinomycetes</taxon>
        <taxon>Kineosporiales</taxon>
        <taxon>Kineosporiaceae</taxon>
        <taxon>Kineosporia</taxon>
    </lineage>
</organism>
<evidence type="ECO:0000259" key="2">
    <source>
        <dbReference type="Pfam" id="PF26298"/>
    </source>
</evidence>
<sequence length="463" mass="51120">MTATPAASADEPTQSKRAQRFTYVGFDIEPESNRVVCRYRLDSASQSHDFSEVVAFPGGGDWTNPAVVEAARILFLLTGVSYYKAGAPPVVDLGETALTATELGFLKTFYLDGLGEFAYRNGIDLRDLEFVAGQLERTASAGYTPRRNSPLVPFGGGVDSIVSVEQIRPHTDDAALFVVTRPGDRFDAIEEPAAITGWPVVRAERSIDPVVLRSRELGFLNGHVPVTGIISAITVLAAVLEGRDAVVLSNEWSASSATLYDHGRPVNHQFSKSETFEAGFREVLAGALGDGLEYFSLLRALSEVWIAERFAEQPQYFDHFRSCNKAFLIDTTKRFDHWCGVCDKCAFIDLVLAPFVSKEDLQKIFAVAGEPLQKPELLDTFRRLLGFVPDAKPWECVGDVSESRVAARLAAARPDRADDDILQTLVTVARGYQDPAPEELLKPLSRHFVPERYQPEILKQHHE</sequence>
<dbReference type="Pfam" id="PF26298">
    <property type="entry name" value="MurL_epimerase_C"/>
    <property type="match status" value="1"/>
</dbReference>
<reference evidence="4 5" key="1">
    <citation type="submission" date="2021-05" db="EMBL/GenBank/DDBJ databases">
        <title>Kineosporia and Streptomyces sp. nov. two new marine actinobacteria isolated from Coral.</title>
        <authorList>
            <person name="Buangrab K."/>
            <person name="Sutthacheep M."/>
            <person name="Yeemin T."/>
            <person name="Harunari E."/>
            <person name="Igarashi Y."/>
            <person name="Kanchanasin P."/>
            <person name="Tanasupawat S."/>
            <person name="Phongsopitanun W."/>
        </authorList>
    </citation>
    <scope>NUCLEOTIDE SEQUENCE [LARGE SCALE GENOMIC DNA]</scope>
    <source>
        <strain evidence="4 5">J2-2</strain>
    </source>
</reference>
<keyword evidence="1" id="KW-0133">Cell shape</keyword>
<dbReference type="InterPro" id="IPR058741">
    <property type="entry name" value="MurL_C"/>
</dbReference>
<dbReference type="RefSeq" id="WP_214159600.1">
    <property type="nucleotide sequence ID" value="NZ_JAHBAY010000015.1"/>
</dbReference>
<comment type="function">
    <text evidence="1">Cell wall formation. Catalyzes epimerization of the terminal L-glutamate in UDP-N-acetyl-alpha-D-muramoyl-L-alanyl-L-glutamate.</text>
</comment>
<keyword evidence="1" id="KW-0413">Isomerase</keyword>
<keyword evidence="1" id="KW-0132">Cell division</keyword>
<comment type="similarity">
    <text evidence="1">Belongs to the MurL family.</text>
</comment>
<comment type="pathway">
    <text evidence="1">Cell wall biogenesis; peptidoglycan biosynthesis.</text>
</comment>
<comment type="catalytic activity">
    <reaction evidence="1">
        <text>UDP-N-acetyl-alpha-D-muramoyl-L-alanyl-L-glutamate + ATP + H2O = UDP-N-acetyl-alpha-D-muramoyl-L-alanyl-D-glutamate + AMP + diphosphate + H(+)</text>
        <dbReference type="Rhea" id="RHEA:58812"/>
        <dbReference type="ChEBI" id="CHEBI:15377"/>
        <dbReference type="ChEBI" id="CHEBI:15378"/>
        <dbReference type="ChEBI" id="CHEBI:30616"/>
        <dbReference type="ChEBI" id="CHEBI:33019"/>
        <dbReference type="ChEBI" id="CHEBI:83900"/>
        <dbReference type="ChEBI" id="CHEBI:142725"/>
        <dbReference type="ChEBI" id="CHEBI:456215"/>
        <dbReference type="EC" id="5.1.1.23"/>
    </reaction>
</comment>